<protein>
    <submittedName>
        <fullName evidence="3">SDR family NAD(P)-dependent oxidoreductase</fullName>
    </submittedName>
</protein>
<comment type="caution">
    <text evidence="3">The sequence shown here is derived from an EMBL/GenBank/DDBJ whole genome shotgun (WGS) entry which is preliminary data.</text>
</comment>
<evidence type="ECO:0000313" key="3">
    <source>
        <dbReference type="EMBL" id="MBV2360551.1"/>
    </source>
</evidence>
<name>A0ABS6N965_9RHOB</name>
<sequence length="257" mass="27083">MVQPGGVAVVTGAALGIGRALARDLAARGMRVVMVDSDAAALAEAADDGAVARVVDVADRDAMQALSSEAAAMGPVRLVVNNAVTRVGRGFDAPLADWRRAVDVNLFGVIHGVRAFLPVMAGPGMIVNVGSKQGITNPPGHRVYNLTKAAVKSFTEGLEHDLRGQGGAISAHLLIPGWTTTGRAAHKPGAWQPEQVVERLIQGLTRGDFYILCPDGEVTEAMDRARILWAAGDITENRPALSRWHDDWKDVAAKACS</sequence>
<dbReference type="InterPro" id="IPR002347">
    <property type="entry name" value="SDR_fam"/>
</dbReference>
<dbReference type="CDD" id="cd05233">
    <property type="entry name" value="SDR_c"/>
    <property type="match status" value="1"/>
</dbReference>
<keyword evidence="2" id="KW-0560">Oxidoreductase</keyword>
<proteinExistence type="inferred from homology"/>
<keyword evidence="4" id="KW-1185">Reference proteome</keyword>
<comment type="similarity">
    <text evidence="1">Belongs to the short-chain dehydrogenases/reductases (SDR) family.</text>
</comment>
<dbReference type="Proteomes" id="UP001166293">
    <property type="component" value="Unassembled WGS sequence"/>
</dbReference>
<evidence type="ECO:0000256" key="1">
    <source>
        <dbReference type="ARBA" id="ARBA00006484"/>
    </source>
</evidence>
<dbReference type="Pfam" id="PF00106">
    <property type="entry name" value="adh_short"/>
    <property type="match status" value="1"/>
</dbReference>
<dbReference type="EMBL" id="JAHRWL010000002">
    <property type="protein sequence ID" value="MBV2360551.1"/>
    <property type="molecule type" value="Genomic_DNA"/>
</dbReference>
<dbReference type="PANTHER" id="PTHR43008:SF7">
    <property type="entry name" value="SHORT CHAIN DEHYDROGENASE_REDUCTASE (AFU_ORTHOLOGUE AFUA_2G00830)"/>
    <property type="match status" value="1"/>
</dbReference>
<organism evidence="3 4">
    <name type="scientific">Thalassococcus arenae</name>
    <dbReference type="NCBI Taxonomy" id="2851652"/>
    <lineage>
        <taxon>Bacteria</taxon>
        <taxon>Pseudomonadati</taxon>
        <taxon>Pseudomonadota</taxon>
        <taxon>Alphaproteobacteria</taxon>
        <taxon>Rhodobacterales</taxon>
        <taxon>Roseobacteraceae</taxon>
        <taxon>Thalassococcus</taxon>
    </lineage>
</organism>
<reference evidence="3" key="1">
    <citation type="submission" date="2021-06" db="EMBL/GenBank/DDBJ databases">
        <title>Thalassococcus sp. CAU 1522 isolated from sea sand, Republic of Korea.</title>
        <authorList>
            <person name="Kim W."/>
        </authorList>
    </citation>
    <scope>NUCLEOTIDE SEQUENCE</scope>
    <source>
        <strain evidence="3">CAU 1522</strain>
    </source>
</reference>
<evidence type="ECO:0000313" key="4">
    <source>
        <dbReference type="Proteomes" id="UP001166293"/>
    </source>
</evidence>
<dbReference type="PANTHER" id="PTHR43008">
    <property type="entry name" value="BENZIL REDUCTASE"/>
    <property type="match status" value="1"/>
</dbReference>
<accession>A0ABS6N965</accession>
<gene>
    <name evidence="3" type="ORF">KUH32_12255</name>
</gene>
<evidence type="ECO:0000256" key="2">
    <source>
        <dbReference type="ARBA" id="ARBA00023002"/>
    </source>
</evidence>